<dbReference type="AlphaFoldDB" id="A0A511ZJC4"/>
<evidence type="ECO:0000256" key="3">
    <source>
        <dbReference type="SAM" id="MobiDB-lite"/>
    </source>
</evidence>
<dbReference type="STRING" id="582851.GCA_900162665_00722"/>
<dbReference type="GO" id="GO:0008745">
    <property type="term" value="F:N-acetylmuramoyl-L-alanine amidase activity"/>
    <property type="evidence" value="ECO:0007669"/>
    <property type="project" value="InterPro"/>
</dbReference>
<dbReference type="Gene3D" id="2.30.30.40">
    <property type="entry name" value="SH3 Domains"/>
    <property type="match status" value="2"/>
</dbReference>
<dbReference type="Proteomes" id="UP000321558">
    <property type="component" value="Unassembled WGS sequence"/>
</dbReference>
<dbReference type="InterPro" id="IPR003646">
    <property type="entry name" value="SH3-like_bac-type"/>
</dbReference>
<reference evidence="6 7" key="1">
    <citation type="submission" date="2019-07" db="EMBL/GenBank/DDBJ databases">
        <title>Whole genome shotgun sequence of Oceanobacillus sojae NBRC 105379.</title>
        <authorList>
            <person name="Hosoyama A."/>
            <person name="Uohara A."/>
            <person name="Ohji S."/>
            <person name="Ichikawa N."/>
        </authorList>
    </citation>
    <scope>NUCLEOTIDE SEQUENCE [LARGE SCALE GENOMIC DNA]</scope>
    <source>
        <strain evidence="6 7">NBRC 105379</strain>
    </source>
</reference>
<dbReference type="SMART" id="SM00646">
    <property type="entry name" value="Ami_3"/>
    <property type="match status" value="1"/>
</dbReference>
<keyword evidence="7" id="KW-1185">Reference proteome</keyword>
<evidence type="ECO:0000259" key="5">
    <source>
        <dbReference type="PROSITE" id="PS51781"/>
    </source>
</evidence>
<dbReference type="CDD" id="cd02696">
    <property type="entry name" value="MurNAc-LAA"/>
    <property type="match status" value="1"/>
</dbReference>
<dbReference type="GO" id="GO:0071555">
    <property type="term" value="P:cell wall organization"/>
    <property type="evidence" value="ECO:0007669"/>
    <property type="project" value="UniProtKB-KW"/>
</dbReference>
<dbReference type="Pfam" id="PF08239">
    <property type="entry name" value="SH3_3"/>
    <property type="match status" value="1"/>
</dbReference>
<dbReference type="SUPFAM" id="SSF53187">
    <property type="entry name" value="Zn-dependent exopeptidases"/>
    <property type="match status" value="1"/>
</dbReference>
<dbReference type="Pfam" id="PF01520">
    <property type="entry name" value="Amidase_3"/>
    <property type="match status" value="1"/>
</dbReference>
<organism evidence="6 7">
    <name type="scientific">Oceanobacillus sojae</name>
    <dbReference type="NCBI Taxonomy" id="582851"/>
    <lineage>
        <taxon>Bacteria</taxon>
        <taxon>Bacillati</taxon>
        <taxon>Bacillota</taxon>
        <taxon>Bacilli</taxon>
        <taxon>Bacillales</taxon>
        <taxon>Bacillaceae</taxon>
        <taxon>Oceanobacillus</taxon>
    </lineage>
</organism>
<dbReference type="GO" id="GO:0009253">
    <property type="term" value="P:peptidoglycan catabolic process"/>
    <property type="evidence" value="ECO:0007669"/>
    <property type="project" value="InterPro"/>
</dbReference>
<dbReference type="EMBL" id="BJYM01000008">
    <property type="protein sequence ID" value="GEN87558.1"/>
    <property type="molecule type" value="Genomic_DNA"/>
</dbReference>
<feature type="compositionally biased region" description="Low complexity" evidence="3">
    <location>
        <begin position="111"/>
        <end position="124"/>
    </location>
</feature>
<proteinExistence type="predicted"/>
<keyword evidence="2" id="KW-0961">Cell wall biogenesis/degradation</keyword>
<feature type="compositionally biased region" description="Basic and acidic residues" evidence="3">
    <location>
        <begin position="202"/>
        <end position="214"/>
    </location>
</feature>
<evidence type="ECO:0000256" key="4">
    <source>
        <dbReference type="SAM" id="SignalP"/>
    </source>
</evidence>
<dbReference type="InterPro" id="IPR002508">
    <property type="entry name" value="MurNAc-LAA_cat"/>
</dbReference>
<feature type="compositionally biased region" description="Acidic residues" evidence="3">
    <location>
        <begin position="99"/>
        <end position="110"/>
    </location>
</feature>
<comment type="caution">
    <text evidence="6">The sequence shown here is derived from an EMBL/GenBank/DDBJ whole genome shotgun (WGS) entry which is preliminary data.</text>
</comment>
<dbReference type="InterPro" id="IPR050695">
    <property type="entry name" value="N-acetylmuramoyl_amidase_3"/>
</dbReference>
<keyword evidence="1" id="KW-0378">Hydrolase</keyword>
<feature type="region of interest" description="Disordered" evidence="3">
    <location>
        <begin position="195"/>
        <end position="251"/>
    </location>
</feature>
<feature type="chain" id="PRO_5021906986" evidence="4">
    <location>
        <begin position="25"/>
        <end position="428"/>
    </location>
</feature>
<dbReference type="SMART" id="SM00287">
    <property type="entry name" value="SH3b"/>
    <property type="match status" value="2"/>
</dbReference>
<evidence type="ECO:0000313" key="6">
    <source>
        <dbReference type="EMBL" id="GEN87558.1"/>
    </source>
</evidence>
<feature type="domain" description="SH3b" evidence="5">
    <location>
        <begin position="130"/>
        <end position="191"/>
    </location>
</feature>
<evidence type="ECO:0000256" key="2">
    <source>
        <dbReference type="ARBA" id="ARBA00023316"/>
    </source>
</evidence>
<keyword evidence="4" id="KW-0732">Signal</keyword>
<name>A0A511ZJC4_9BACI</name>
<dbReference type="PROSITE" id="PS51781">
    <property type="entry name" value="SH3B"/>
    <property type="match status" value="1"/>
</dbReference>
<feature type="region of interest" description="Disordered" evidence="3">
    <location>
        <begin position="99"/>
        <end position="125"/>
    </location>
</feature>
<feature type="compositionally biased region" description="Acidic residues" evidence="3">
    <location>
        <begin position="215"/>
        <end position="232"/>
    </location>
</feature>
<feature type="signal peptide" evidence="4">
    <location>
        <begin position="1"/>
        <end position="24"/>
    </location>
</feature>
<dbReference type="PANTHER" id="PTHR30404">
    <property type="entry name" value="N-ACETYLMURAMOYL-L-ALANINE AMIDASE"/>
    <property type="match status" value="1"/>
</dbReference>
<evidence type="ECO:0000313" key="7">
    <source>
        <dbReference type="Proteomes" id="UP000321558"/>
    </source>
</evidence>
<dbReference type="GO" id="GO:0030288">
    <property type="term" value="C:outer membrane-bounded periplasmic space"/>
    <property type="evidence" value="ECO:0007669"/>
    <property type="project" value="TreeGrafter"/>
</dbReference>
<evidence type="ECO:0000256" key="1">
    <source>
        <dbReference type="ARBA" id="ARBA00022801"/>
    </source>
</evidence>
<accession>A0A511ZJC4</accession>
<dbReference type="PANTHER" id="PTHR30404:SF0">
    <property type="entry name" value="N-ACETYLMURAMOYL-L-ALANINE AMIDASE AMIC"/>
    <property type="match status" value="1"/>
</dbReference>
<dbReference type="RefSeq" id="WP_186813640.1">
    <property type="nucleotide sequence ID" value="NZ_BJYM01000008.1"/>
</dbReference>
<protein>
    <submittedName>
        <fullName evidence="6">N-acetylmuramoyl-L-alanine amidase</fullName>
    </submittedName>
</protein>
<sequence>MKYNITIGIAFLICLFVLLPTVHADNGKTYKVDSEKIELMNEPAKDAAVLGELEKDYKVTIFEDSYGWGKTFYNGEPAWVALNQLTEVNNDINNMEENQEVEQQDTDEQNNEAATASETSTETNKAIENGKLYRINASAVNLRSAPDKNATIITALSNGSQITIFQESYGWGQTYYNDEEVWIALYLLDEVNDSTDVEVSEETEKTDSQQKPEESEIEEAEPESDQKDEETATDAAESQEEKQVVQAEQSSEAPLAGYHFVIDPGHGGKDPGAIGSEIYEKTLTLISAKRLEQKLHNKGASVTFTRTDDTYISLGQRAVISNSTDADAFISLHYNSSKDQSARGIETFYNEASSLANFVQSSLMNHVNLIDRGAKQAGFQVLKENKHPAILIELGFISNPDEQKLVQTDSYQENATNGIVEGLEAYFN</sequence>
<gene>
    <name evidence="6" type="ORF">OSO01_22970</name>
</gene>
<dbReference type="Gene3D" id="3.40.630.40">
    <property type="entry name" value="Zn-dependent exopeptidases"/>
    <property type="match status" value="1"/>
</dbReference>